<evidence type="ECO:0000313" key="3">
    <source>
        <dbReference type="Proteomes" id="UP000184423"/>
    </source>
</evidence>
<dbReference type="EMBL" id="FQVG01000040">
    <property type="protein sequence ID" value="SHF18675.1"/>
    <property type="molecule type" value="Genomic_DNA"/>
</dbReference>
<dbReference type="AlphaFoldDB" id="A0A1M4ZL46"/>
<protein>
    <submittedName>
        <fullName evidence="2">Fimbrial assembly protein (PilN)</fullName>
    </submittedName>
</protein>
<feature type="transmembrane region" description="Helical" evidence="1">
    <location>
        <begin position="32"/>
        <end position="56"/>
    </location>
</feature>
<name>A0A1M4ZL46_9CLOT</name>
<evidence type="ECO:0000313" key="2">
    <source>
        <dbReference type="EMBL" id="SHF18675.1"/>
    </source>
</evidence>
<dbReference type="Pfam" id="PF05137">
    <property type="entry name" value="PilN"/>
    <property type="match status" value="1"/>
</dbReference>
<sequence>MLNLQFNKGKDINLLEAYNRQYKNKTEDNKKIYIFILAELSIFLVITIISLVKITYYKTQNAKLTQAINSLIPIENQVKEYTKVKMMYENKKTILDLVAKDNETFNTVITNLEEIMPSEMAIENMTLSKDKVSFVIKSSREENIAQFVYNMQNSDVFKNIVFNGISNQGTEKRTSITAEIVRK</sequence>
<proteinExistence type="predicted"/>
<organism evidence="2 3">
    <name type="scientific">Caloramator proteoclasticus DSM 10124</name>
    <dbReference type="NCBI Taxonomy" id="1121262"/>
    <lineage>
        <taxon>Bacteria</taxon>
        <taxon>Bacillati</taxon>
        <taxon>Bacillota</taxon>
        <taxon>Clostridia</taxon>
        <taxon>Eubacteriales</taxon>
        <taxon>Clostridiaceae</taxon>
        <taxon>Caloramator</taxon>
    </lineage>
</organism>
<keyword evidence="3" id="KW-1185">Reference proteome</keyword>
<keyword evidence="1" id="KW-0472">Membrane</keyword>
<gene>
    <name evidence="2" type="ORF">SAMN02746091_01955</name>
</gene>
<keyword evidence="1" id="KW-1133">Transmembrane helix</keyword>
<reference evidence="3" key="1">
    <citation type="submission" date="2016-11" db="EMBL/GenBank/DDBJ databases">
        <authorList>
            <person name="Varghese N."/>
            <person name="Submissions S."/>
        </authorList>
    </citation>
    <scope>NUCLEOTIDE SEQUENCE [LARGE SCALE GENOMIC DNA]</scope>
    <source>
        <strain evidence="3">DSM 10124</strain>
    </source>
</reference>
<dbReference type="Proteomes" id="UP000184423">
    <property type="component" value="Unassembled WGS sequence"/>
</dbReference>
<evidence type="ECO:0000256" key="1">
    <source>
        <dbReference type="SAM" id="Phobius"/>
    </source>
</evidence>
<dbReference type="InterPro" id="IPR007813">
    <property type="entry name" value="PilN"/>
</dbReference>
<keyword evidence="1" id="KW-0812">Transmembrane</keyword>
<accession>A0A1M4ZL46</accession>
<dbReference type="RefSeq" id="WP_027308355.1">
    <property type="nucleotide sequence ID" value="NZ_FQVG01000040.1"/>
</dbReference>